<protein>
    <submittedName>
        <fullName evidence="2">Uncharacterized protein</fullName>
    </submittedName>
</protein>
<evidence type="ECO:0000313" key="2">
    <source>
        <dbReference type="EMBL" id="GBO12982.1"/>
    </source>
</evidence>
<dbReference type="EMBL" id="BGPR01037414">
    <property type="protein sequence ID" value="GBO12982.1"/>
    <property type="molecule type" value="Genomic_DNA"/>
</dbReference>
<proteinExistence type="predicted"/>
<accession>A0A4Y2UL78</accession>
<feature type="region of interest" description="Disordered" evidence="1">
    <location>
        <begin position="56"/>
        <end position="84"/>
    </location>
</feature>
<dbReference type="AlphaFoldDB" id="A0A4Y2UL78"/>
<name>A0A4Y2UL78_ARAVE</name>
<dbReference type="Proteomes" id="UP000499080">
    <property type="component" value="Unassembled WGS sequence"/>
</dbReference>
<reference evidence="2 3" key="1">
    <citation type="journal article" date="2019" name="Sci. Rep.">
        <title>Orb-weaving spider Araneus ventricosus genome elucidates the spidroin gene catalogue.</title>
        <authorList>
            <person name="Kono N."/>
            <person name="Nakamura H."/>
            <person name="Ohtoshi R."/>
            <person name="Moran D.A.P."/>
            <person name="Shinohara A."/>
            <person name="Yoshida Y."/>
            <person name="Fujiwara M."/>
            <person name="Mori M."/>
            <person name="Tomita M."/>
            <person name="Arakawa K."/>
        </authorList>
    </citation>
    <scope>NUCLEOTIDE SEQUENCE [LARGE SCALE GENOMIC DNA]</scope>
</reference>
<evidence type="ECO:0000313" key="3">
    <source>
        <dbReference type="Proteomes" id="UP000499080"/>
    </source>
</evidence>
<keyword evidence="3" id="KW-1185">Reference proteome</keyword>
<sequence>MIHLPYVNLQPSIPTSINTCLRFAAEECRKRQQRCFVTFDLPLFFKAMDIVSQEDETAEMSKAGKGNKSRSDGKTSSIQSRSCPPFCPTRFQVVRSFVCERKRTLLGHVYRAMPSG</sequence>
<gene>
    <name evidence="2" type="ORF">AVEN_236567_1</name>
</gene>
<dbReference type="OrthoDB" id="10069752at2759"/>
<comment type="caution">
    <text evidence="2">The sequence shown here is derived from an EMBL/GenBank/DDBJ whole genome shotgun (WGS) entry which is preliminary data.</text>
</comment>
<organism evidence="2 3">
    <name type="scientific">Araneus ventricosus</name>
    <name type="common">Orbweaver spider</name>
    <name type="synonym">Epeira ventricosa</name>
    <dbReference type="NCBI Taxonomy" id="182803"/>
    <lineage>
        <taxon>Eukaryota</taxon>
        <taxon>Metazoa</taxon>
        <taxon>Ecdysozoa</taxon>
        <taxon>Arthropoda</taxon>
        <taxon>Chelicerata</taxon>
        <taxon>Arachnida</taxon>
        <taxon>Araneae</taxon>
        <taxon>Araneomorphae</taxon>
        <taxon>Entelegynae</taxon>
        <taxon>Araneoidea</taxon>
        <taxon>Araneidae</taxon>
        <taxon>Araneus</taxon>
    </lineage>
</organism>
<evidence type="ECO:0000256" key="1">
    <source>
        <dbReference type="SAM" id="MobiDB-lite"/>
    </source>
</evidence>